<comment type="caution">
    <text evidence="1">The sequence shown here is derived from an EMBL/GenBank/DDBJ whole genome shotgun (WGS) entry which is preliminary data.</text>
</comment>
<organism evidence="1">
    <name type="scientific">bioreactor metagenome</name>
    <dbReference type="NCBI Taxonomy" id="1076179"/>
    <lineage>
        <taxon>unclassified sequences</taxon>
        <taxon>metagenomes</taxon>
        <taxon>ecological metagenomes</taxon>
    </lineage>
</organism>
<sequence length="131" mass="14938">MHFRRLGIFFSDLNIFLAQPIDQLIKKKNRIDAFSRFSFIFFGNARADKNYLHAVPVDLLQNLRMSDGGGYDGRQTVDEFRKIFFHEQYGCGTAGGDDIFHLLFLHQARILVGYLGGADSGFLHSGKTELF</sequence>
<evidence type="ECO:0000313" key="1">
    <source>
        <dbReference type="EMBL" id="MPM62263.1"/>
    </source>
</evidence>
<accession>A0A645BGE5</accession>
<protein>
    <submittedName>
        <fullName evidence="1">Uncharacterized protein</fullName>
    </submittedName>
</protein>
<gene>
    <name evidence="1" type="ORF">SDC9_109129</name>
</gene>
<reference evidence="1" key="1">
    <citation type="submission" date="2019-08" db="EMBL/GenBank/DDBJ databases">
        <authorList>
            <person name="Kucharzyk K."/>
            <person name="Murdoch R.W."/>
            <person name="Higgins S."/>
            <person name="Loffler F."/>
        </authorList>
    </citation>
    <scope>NUCLEOTIDE SEQUENCE</scope>
</reference>
<name>A0A645BGE5_9ZZZZ</name>
<dbReference type="AlphaFoldDB" id="A0A645BGE5"/>
<proteinExistence type="predicted"/>
<dbReference type="EMBL" id="VSSQ01018777">
    <property type="protein sequence ID" value="MPM62263.1"/>
    <property type="molecule type" value="Genomic_DNA"/>
</dbReference>